<name>A0A835PZM0_VANPL</name>
<reference evidence="1 2" key="1">
    <citation type="journal article" date="2020" name="Nat. Food">
        <title>A phased Vanilla planifolia genome enables genetic improvement of flavour and production.</title>
        <authorList>
            <person name="Hasing T."/>
            <person name="Tang H."/>
            <person name="Brym M."/>
            <person name="Khazi F."/>
            <person name="Huang T."/>
            <person name="Chambers A.H."/>
        </authorList>
    </citation>
    <scope>NUCLEOTIDE SEQUENCE [LARGE SCALE GENOMIC DNA]</scope>
    <source>
        <tissue evidence="1">Leaf</tissue>
    </source>
</reference>
<organism evidence="1 2">
    <name type="scientific">Vanilla planifolia</name>
    <name type="common">Vanilla</name>
    <dbReference type="NCBI Taxonomy" id="51239"/>
    <lineage>
        <taxon>Eukaryota</taxon>
        <taxon>Viridiplantae</taxon>
        <taxon>Streptophyta</taxon>
        <taxon>Embryophyta</taxon>
        <taxon>Tracheophyta</taxon>
        <taxon>Spermatophyta</taxon>
        <taxon>Magnoliopsida</taxon>
        <taxon>Liliopsida</taxon>
        <taxon>Asparagales</taxon>
        <taxon>Orchidaceae</taxon>
        <taxon>Vanilloideae</taxon>
        <taxon>Vanilleae</taxon>
        <taxon>Vanilla</taxon>
    </lineage>
</organism>
<dbReference type="AlphaFoldDB" id="A0A835PZM0"/>
<protein>
    <submittedName>
        <fullName evidence="1">Uncharacterized protein</fullName>
    </submittedName>
</protein>
<dbReference type="EMBL" id="JADCNM010000011">
    <property type="protein sequence ID" value="KAG0461908.1"/>
    <property type="molecule type" value="Genomic_DNA"/>
</dbReference>
<evidence type="ECO:0000313" key="2">
    <source>
        <dbReference type="Proteomes" id="UP000639772"/>
    </source>
</evidence>
<comment type="caution">
    <text evidence="1">The sequence shown here is derived from an EMBL/GenBank/DDBJ whole genome shotgun (WGS) entry which is preliminary data.</text>
</comment>
<evidence type="ECO:0000313" key="1">
    <source>
        <dbReference type="EMBL" id="KAG0461908.1"/>
    </source>
</evidence>
<dbReference type="OrthoDB" id="10540499at2759"/>
<gene>
    <name evidence="1" type="ORF">HPP92_020384</name>
</gene>
<sequence>MQPASFIQTKKTHLFFSPLPSSHGVSDTFICCHLAACTVHCSRTPVGSQPWRGNVSSYSRHRLRRGVRSSVREIVEAQLVQEGVRDVLRALQMRAAGDIWQLRGVPMLRRNHNAQGAAQMPMNSP</sequence>
<dbReference type="Proteomes" id="UP000639772">
    <property type="component" value="Chromosome 11"/>
</dbReference>
<accession>A0A835PZM0</accession>
<proteinExistence type="predicted"/>